<organism evidence="2 3">
    <name type="scientific">Dyadobacter soli</name>
    <dbReference type="NCBI Taxonomy" id="659014"/>
    <lineage>
        <taxon>Bacteria</taxon>
        <taxon>Pseudomonadati</taxon>
        <taxon>Bacteroidota</taxon>
        <taxon>Cytophagia</taxon>
        <taxon>Cytophagales</taxon>
        <taxon>Spirosomataceae</taxon>
        <taxon>Dyadobacter</taxon>
    </lineage>
</organism>
<dbReference type="RefSeq" id="WP_090152741.1">
    <property type="nucleotide sequence ID" value="NZ_FNAN01000010.1"/>
</dbReference>
<dbReference type="InterPro" id="IPR041662">
    <property type="entry name" value="SusD-like_2"/>
</dbReference>
<proteinExistence type="predicted"/>
<reference evidence="3" key="1">
    <citation type="submission" date="2016-10" db="EMBL/GenBank/DDBJ databases">
        <authorList>
            <person name="Varghese N."/>
            <person name="Submissions S."/>
        </authorList>
    </citation>
    <scope>NUCLEOTIDE SEQUENCE [LARGE SCALE GENOMIC DNA]</scope>
    <source>
        <strain evidence="3">DSM 25329</strain>
    </source>
</reference>
<dbReference type="PROSITE" id="PS51257">
    <property type="entry name" value="PROKAR_LIPOPROTEIN"/>
    <property type="match status" value="1"/>
</dbReference>
<evidence type="ECO:0000256" key="1">
    <source>
        <dbReference type="SAM" id="SignalP"/>
    </source>
</evidence>
<dbReference type="AlphaFoldDB" id="A0A1G7KIB3"/>
<dbReference type="InterPro" id="IPR011990">
    <property type="entry name" value="TPR-like_helical_dom_sf"/>
</dbReference>
<keyword evidence="1" id="KW-0732">Signal</keyword>
<accession>A0A1G7KIB3</accession>
<sequence>MKKLLPIYLMAALTLSAGSCTNDFEEINTNNNVPNDVTPDLLLAGVIRNMINSQVSDAWGIGNIVVQHHAKIQFVNEDRYLWGQQNGVWDNVYSNMRNVKNILDQVGTDDANGYKGIALILKSWMFALATDAYGDIPYTEATKGKTDGVYLPKYDTQESVYAGVLADLATANDILSKSSTAVSGDILFGGGTGSLIKWRKLANSLRLRYLMRISKQKDVKAEMQAILADPAKNPIFEGNQDNAELKYLASAPNQWRMYDSRVGSFDEFRVSKTLSDRLTALKDPRLTVFGRPSQSSVTAGKPVIEGVPNGLGDVPALNYNGGPQGVSRVGYTFACLVCNDPGQAPPDPSAPRGILMNYSELQFILAEAREKGWITAGTAEGYYTKGVQSNFEYWKSVVPSSYGINVTPDASYYTQSGVAYTGTSAEKLAKIALQKWISYYFNGLEAWFDWRRTGMPEIKPGPDNLNQNRVPVRFIYPLSEQSLNGANREEAVKRQGTDDLNTRTWVAK</sequence>
<dbReference type="Pfam" id="PF12771">
    <property type="entry name" value="SusD-like_2"/>
    <property type="match status" value="1"/>
</dbReference>
<dbReference type="OrthoDB" id="843771at2"/>
<evidence type="ECO:0000313" key="2">
    <source>
        <dbReference type="EMBL" id="SDF36865.1"/>
    </source>
</evidence>
<name>A0A1G7KIB3_9BACT</name>
<keyword evidence="3" id="KW-1185">Reference proteome</keyword>
<dbReference type="EMBL" id="FNAN01000010">
    <property type="protein sequence ID" value="SDF36865.1"/>
    <property type="molecule type" value="Genomic_DNA"/>
</dbReference>
<protein>
    <submittedName>
        <fullName evidence="2">Starch-binding associating with outer membrane</fullName>
    </submittedName>
</protein>
<dbReference type="STRING" id="659014.SAMN04487996_110125"/>
<gene>
    <name evidence="2" type="ORF">SAMN04487996_110125</name>
</gene>
<dbReference type="Gene3D" id="1.25.40.390">
    <property type="match status" value="1"/>
</dbReference>
<dbReference type="SUPFAM" id="SSF48452">
    <property type="entry name" value="TPR-like"/>
    <property type="match status" value="1"/>
</dbReference>
<feature type="signal peptide" evidence="1">
    <location>
        <begin position="1"/>
        <end position="21"/>
    </location>
</feature>
<dbReference type="Proteomes" id="UP000198748">
    <property type="component" value="Unassembled WGS sequence"/>
</dbReference>
<evidence type="ECO:0000313" key="3">
    <source>
        <dbReference type="Proteomes" id="UP000198748"/>
    </source>
</evidence>
<feature type="chain" id="PRO_5011752664" evidence="1">
    <location>
        <begin position="22"/>
        <end position="508"/>
    </location>
</feature>